<dbReference type="Pfam" id="PF17820">
    <property type="entry name" value="PDZ_6"/>
    <property type="match status" value="1"/>
</dbReference>
<dbReference type="InterPro" id="IPR036034">
    <property type="entry name" value="PDZ_sf"/>
</dbReference>
<dbReference type="SUPFAM" id="SSF50156">
    <property type="entry name" value="PDZ domain-like"/>
    <property type="match status" value="1"/>
</dbReference>
<reference evidence="6" key="1">
    <citation type="submission" date="2021-01" db="EMBL/GenBank/DDBJ databases">
        <title>Stenotrophomonas maltophilia.</title>
        <authorList>
            <person name="Yu Y."/>
        </authorList>
    </citation>
    <scope>NUCLEOTIDE SEQUENCE [LARGE SCALE GENOMIC DNA]</scope>
    <source>
        <strain evidence="6">As-6</strain>
    </source>
</reference>
<dbReference type="AlphaFoldDB" id="A0AAW4GI07"/>
<evidence type="ECO:0000313" key="4">
    <source>
        <dbReference type="EMBL" id="MBM9913800.1"/>
    </source>
</evidence>
<gene>
    <name evidence="4" type="ORF">JJW18_09980</name>
    <name evidence="5" type="ORF">JJW19_09010</name>
</gene>
<keyword evidence="6" id="KW-1185">Reference proteome</keyword>
<protein>
    <submittedName>
        <fullName evidence="4">PDZ domain-containing protein</fullName>
    </submittedName>
</protein>
<evidence type="ECO:0000313" key="5">
    <source>
        <dbReference type="EMBL" id="MBM9938280.1"/>
    </source>
</evidence>
<keyword evidence="2" id="KW-0732">Signal</keyword>
<sequence length="130" mass="13994">MRAGLLLVLLALPLPVLAGSSSAQTLEWRQDDARLALRSTEGVVRVDVASPEARFGVRSGDRILRVDDSPVRQIEQLADAMQAASTATVYLLLRRDGRMLTVPVNVAQWSPALAPPPPPPAPPPPPPPRR</sequence>
<evidence type="ECO:0000256" key="2">
    <source>
        <dbReference type="SAM" id="SignalP"/>
    </source>
</evidence>
<comment type="caution">
    <text evidence="4">The sequence shown here is derived from an EMBL/GenBank/DDBJ whole genome shotgun (WGS) entry which is preliminary data.</text>
</comment>
<dbReference type="RefSeq" id="WP_205405517.1">
    <property type="nucleotide sequence ID" value="NZ_JAFFTA010000016.1"/>
</dbReference>
<proteinExistence type="predicted"/>
<evidence type="ECO:0000313" key="6">
    <source>
        <dbReference type="Proteomes" id="UP000749453"/>
    </source>
</evidence>
<dbReference type="Gene3D" id="2.30.42.10">
    <property type="match status" value="1"/>
</dbReference>
<organism evidence="4 7">
    <name type="scientific">Stenotrophomonas lactitubi</name>
    <dbReference type="NCBI Taxonomy" id="2045214"/>
    <lineage>
        <taxon>Bacteria</taxon>
        <taxon>Pseudomonadati</taxon>
        <taxon>Pseudomonadota</taxon>
        <taxon>Gammaproteobacteria</taxon>
        <taxon>Lysobacterales</taxon>
        <taxon>Lysobacteraceae</taxon>
        <taxon>Stenotrophomonas</taxon>
    </lineage>
</organism>
<feature type="signal peptide" evidence="2">
    <location>
        <begin position="1"/>
        <end position="18"/>
    </location>
</feature>
<dbReference type="EMBL" id="JAFFTA010000016">
    <property type="protein sequence ID" value="MBM9913800.1"/>
    <property type="molecule type" value="Genomic_DNA"/>
</dbReference>
<feature type="compositionally biased region" description="Pro residues" evidence="1">
    <location>
        <begin position="113"/>
        <end position="130"/>
    </location>
</feature>
<feature type="chain" id="PRO_5043374758" evidence="2">
    <location>
        <begin position="19"/>
        <end position="130"/>
    </location>
</feature>
<feature type="domain" description="PDZ" evidence="3">
    <location>
        <begin position="43"/>
        <end position="95"/>
    </location>
</feature>
<evidence type="ECO:0000313" key="7">
    <source>
        <dbReference type="Proteomes" id="UP000784064"/>
    </source>
</evidence>
<accession>A0AAW4GI07</accession>
<evidence type="ECO:0000259" key="3">
    <source>
        <dbReference type="Pfam" id="PF17820"/>
    </source>
</evidence>
<dbReference type="EMBL" id="JAFFTB010000014">
    <property type="protein sequence ID" value="MBM9938280.1"/>
    <property type="molecule type" value="Genomic_DNA"/>
</dbReference>
<dbReference type="InterPro" id="IPR041489">
    <property type="entry name" value="PDZ_6"/>
</dbReference>
<evidence type="ECO:0000256" key="1">
    <source>
        <dbReference type="SAM" id="MobiDB-lite"/>
    </source>
</evidence>
<dbReference type="Proteomes" id="UP000749453">
    <property type="component" value="Unassembled WGS sequence"/>
</dbReference>
<dbReference type="Proteomes" id="UP000784064">
    <property type="component" value="Unassembled WGS sequence"/>
</dbReference>
<name>A0AAW4GI07_9GAMM</name>
<feature type="region of interest" description="Disordered" evidence="1">
    <location>
        <begin position="109"/>
        <end position="130"/>
    </location>
</feature>
<reference evidence="4" key="2">
    <citation type="submission" date="2021-01" db="EMBL/GenBank/DDBJ databases">
        <authorList>
            <person name="Yu Y."/>
        </authorList>
    </citation>
    <scope>NUCLEOTIDE SEQUENCE</scope>
    <source>
        <strain evidence="4">As-5</strain>
        <strain evidence="5">As-6</strain>
    </source>
</reference>